<organism evidence="1 2">
    <name type="scientific">Echinicola strongylocentroti</name>
    <dbReference type="NCBI Taxonomy" id="1795355"/>
    <lineage>
        <taxon>Bacteria</taxon>
        <taxon>Pseudomonadati</taxon>
        <taxon>Bacteroidota</taxon>
        <taxon>Cytophagia</taxon>
        <taxon>Cytophagales</taxon>
        <taxon>Cyclobacteriaceae</taxon>
        <taxon>Echinicola</taxon>
    </lineage>
</organism>
<proteinExistence type="predicted"/>
<sequence length="79" mass="9625">MRVIKEFTKKDIRVSIFSWNNKYLIKYEQGMIEQTYKVNETDILEEGDLEAFFSDKFLAEINKRFEEMHQSLRNQIENI</sequence>
<dbReference type="KEGG" id="est:DN752_18200"/>
<dbReference type="RefSeq" id="WP_112785286.1">
    <property type="nucleotide sequence ID" value="NZ_CP030041.1"/>
</dbReference>
<evidence type="ECO:0000313" key="2">
    <source>
        <dbReference type="Proteomes" id="UP000248688"/>
    </source>
</evidence>
<gene>
    <name evidence="1" type="ORF">DN752_18200</name>
</gene>
<dbReference type="AlphaFoldDB" id="A0A2Z4INF9"/>
<dbReference type="EMBL" id="CP030041">
    <property type="protein sequence ID" value="AWW31913.1"/>
    <property type="molecule type" value="Genomic_DNA"/>
</dbReference>
<name>A0A2Z4INF9_9BACT</name>
<reference evidence="1 2" key="1">
    <citation type="submission" date="2018-06" db="EMBL/GenBank/DDBJ databases">
        <title>Echinicola strongylocentroti sp. nov., isolated from a sea urchin Strongylocentrotus intermedius.</title>
        <authorList>
            <person name="Bae S.S."/>
        </authorList>
    </citation>
    <scope>NUCLEOTIDE SEQUENCE [LARGE SCALE GENOMIC DNA]</scope>
    <source>
        <strain evidence="1 2">MEBiC08714</strain>
    </source>
</reference>
<keyword evidence="2" id="KW-1185">Reference proteome</keyword>
<accession>A0A2Z4INF9</accession>
<evidence type="ECO:0000313" key="1">
    <source>
        <dbReference type="EMBL" id="AWW31913.1"/>
    </source>
</evidence>
<dbReference type="Proteomes" id="UP000248688">
    <property type="component" value="Chromosome"/>
</dbReference>
<protein>
    <submittedName>
        <fullName evidence="1">Uncharacterized protein</fullName>
    </submittedName>
</protein>
<dbReference type="OrthoDB" id="1467713at2"/>